<feature type="transmembrane region" description="Helical" evidence="7">
    <location>
        <begin position="307"/>
        <end position="336"/>
    </location>
</feature>
<dbReference type="EMBL" id="SZPX01000002">
    <property type="protein sequence ID" value="TKI70371.1"/>
    <property type="molecule type" value="Genomic_DNA"/>
</dbReference>
<feature type="transmembrane region" description="Helical" evidence="7">
    <location>
        <begin position="435"/>
        <end position="454"/>
    </location>
</feature>
<dbReference type="Proteomes" id="UP000309561">
    <property type="component" value="Unassembled WGS sequence"/>
</dbReference>
<keyword evidence="8" id="KW-0732">Signal</keyword>
<dbReference type="Pfam" id="PF11412">
    <property type="entry name" value="DsbD_N"/>
    <property type="match status" value="1"/>
</dbReference>
<keyword evidence="11" id="KW-1185">Reference proteome</keyword>
<feature type="transmembrane region" description="Helical" evidence="7">
    <location>
        <begin position="228"/>
        <end position="252"/>
    </location>
</feature>
<feature type="chain" id="PRO_5020713969" evidence="8">
    <location>
        <begin position="23"/>
        <end position="595"/>
    </location>
</feature>
<dbReference type="GO" id="GO:0005886">
    <property type="term" value="C:plasma membrane"/>
    <property type="evidence" value="ECO:0007669"/>
    <property type="project" value="UniProtKB-SubCell"/>
</dbReference>
<evidence type="ECO:0000256" key="2">
    <source>
        <dbReference type="ARBA" id="ARBA00022475"/>
    </source>
</evidence>
<dbReference type="CDD" id="cd02953">
    <property type="entry name" value="DsbDgamma"/>
    <property type="match status" value="1"/>
</dbReference>
<name>A0A4U2ZB92_9BACT</name>
<keyword evidence="10" id="KW-0560">Oxidoreductase</keyword>
<dbReference type="InterPro" id="IPR036249">
    <property type="entry name" value="Thioredoxin-like_sf"/>
</dbReference>
<evidence type="ECO:0000259" key="9">
    <source>
        <dbReference type="PROSITE" id="PS51352"/>
    </source>
</evidence>
<evidence type="ECO:0000256" key="8">
    <source>
        <dbReference type="SAM" id="SignalP"/>
    </source>
</evidence>
<dbReference type="GO" id="GO:0017004">
    <property type="term" value="P:cytochrome complex assembly"/>
    <property type="evidence" value="ECO:0007669"/>
    <property type="project" value="UniProtKB-KW"/>
</dbReference>
<dbReference type="PANTHER" id="PTHR32234">
    <property type="entry name" value="THIOL:DISULFIDE INTERCHANGE PROTEIN DSBD"/>
    <property type="match status" value="1"/>
</dbReference>
<dbReference type="SUPFAM" id="SSF74863">
    <property type="entry name" value="Thiol:disulfide interchange protein DsbD, N-terminal domain (DsbD-alpha)"/>
    <property type="match status" value="1"/>
</dbReference>
<feature type="transmembrane region" description="Helical" evidence="7">
    <location>
        <begin position="342"/>
        <end position="365"/>
    </location>
</feature>
<gene>
    <name evidence="10" type="primary">dsbD</name>
    <name evidence="10" type="ORF">FCU45_03550</name>
</gene>
<evidence type="ECO:0000256" key="3">
    <source>
        <dbReference type="ARBA" id="ARBA00022692"/>
    </source>
</evidence>
<feature type="transmembrane region" description="Helical" evidence="7">
    <location>
        <begin position="377"/>
        <end position="397"/>
    </location>
</feature>
<organism evidence="10 11">
    <name type="scientific">Sulfurimonas crateris</name>
    <dbReference type="NCBI Taxonomy" id="2574727"/>
    <lineage>
        <taxon>Bacteria</taxon>
        <taxon>Pseudomonadati</taxon>
        <taxon>Campylobacterota</taxon>
        <taxon>Epsilonproteobacteria</taxon>
        <taxon>Campylobacterales</taxon>
        <taxon>Sulfurimonadaceae</taxon>
        <taxon>Sulfurimonas</taxon>
    </lineage>
</organism>
<accession>A0A4U2ZB92</accession>
<sequence length="595" mass="64499">MKKLLLLLVSSVLLFGAQPKFLMPEEAFKPTAKLNDKMQIEATIELGKDIYVYEDSIKLNIKDGSGIGIKDVLYPKSVDHHGDMSYITSPTFIIDLSKESGVDGVKTVEFELSYQGCSEQGLCYEPYTEAFTFEVDSSKLSDATVKENSAADKKAQEKIEVNIEVKKELSESDSIADTIKEGSVALVLLTFLGFGLLLALTPCTFPMIPIISGIIISQGEGITTKKAFMLSLVYVLAMAVAYTIAGVLAGLFGSNLQAALQAPWAIYTFSAIFVALALSMFGFYELKLPDSFVAKISSNHHTNRSGYVGVAVMGFLSALIVGPCVAAPLAGALVYIGQTGDAILGGAALFAMSIGMGVPLILVGVSAGKFMPKPGAWMTMISAIFGVMMLGVAIWMLERVLDSYIIMLLYSILGIGFAVYFGAFEKDAHTFRKSTAIIVFIYSVALFIGVLGGSNSMTKPLEFLKPSISVSSDAVISSHLKFKKVKSIKELDTVLEANRGKKIMLDFSAEWCAVCKELDKKTFSNEAVKAKLSEYVLIQADVTENNQEQKELSKKYGVFGPPVLLFFDKELNVLESKTIVGFIGPEELLEHLAKM</sequence>
<dbReference type="InterPro" id="IPR035671">
    <property type="entry name" value="DsbD_gamma"/>
</dbReference>
<protein>
    <submittedName>
        <fullName evidence="10">Protein-disulfide reductase DsbD</fullName>
        <ecNumber evidence="10">1.8.1.8</ecNumber>
    </submittedName>
</protein>
<dbReference type="InterPro" id="IPR013766">
    <property type="entry name" value="Thioredoxin_domain"/>
</dbReference>
<feature type="transmembrane region" description="Helical" evidence="7">
    <location>
        <begin position="403"/>
        <end position="423"/>
    </location>
</feature>
<keyword evidence="4" id="KW-0201">Cytochrome c-type biogenesis</keyword>
<evidence type="ECO:0000313" key="10">
    <source>
        <dbReference type="EMBL" id="TKI70371.1"/>
    </source>
</evidence>
<feature type="domain" description="Thioredoxin" evidence="9">
    <location>
        <begin position="461"/>
        <end position="595"/>
    </location>
</feature>
<comment type="caution">
    <text evidence="10">The sequence shown here is derived from an EMBL/GenBank/DDBJ whole genome shotgun (WGS) entry which is preliminary data.</text>
</comment>
<evidence type="ECO:0000313" key="11">
    <source>
        <dbReference type="Proteomes" id="UP000309561"/>
    </source>
</evidence>
<proteinExistence type="predicted"/>
<dbReference type="Pfam" id="PF13098">
    <property type="entry name" value="Thioredoxin_2"/>
    <property type="match status" value="1"/>
</dbReference>
<dbReference type="NCBIfam" id="NF001419">
    <property type="entry name" value="PRK00293.1"/>
    <property type="match status" value="1"/>
</dbReference>
<reference evidence="10 11" key="1">
    <citation type="submission" date="2019-04" db="EMBL/GenBank/DDBJ databases">
        <title>Sulfurimonas crateris sp. nov. a facultative anaerobic sulfur-oxidizing chemolithautotrophic bacterium isolated from a terrestrial mud vulcano.</title>
        <authorList>
            <person name="Ratnikova N.M."/>
            <person name="Slobodkin A.I."/>
            <person name="Merkel A.Y."/>
            <person name="Novikov A."/>
            <person name="Bonch-Osmolovskaya E.A."/>
            <person name="Slobodkina G.B."/>
        </authorList>
    </citation>
    <scope>NUCLEOTIDE SEQUENCE [LARGE SCALE GENOMIC DNA]</scope>
    <source>
        <strain evidence="10 11">SN118</strain>
    </source>
</reference>
<dbReference type="Pfam" id="PF02683">
    <property type="entry name" value="DsbD_TM"/>
    <property type="match status" value="1"/>
</dbReference>
<evidence type="ECO:0000256" key="6">
    <source>
        <dbReference type="ARBA" id="ARBA00023136"/>
    </source>
</evidence>
<dbReference type="AlphaFoldDB" id="A0A4U2ZB92"/>
<dbReference type="PANTHER" id="PTHR32234:SF0">
    <property type="entry name" value="THIOL:DISULFIDE INTERCHANGE PROTEIN DSBD"/>
    <property type="match status" value="1"/>
</dbReference>
<evidence type="ECO:0000256" key="7">
    <source>
        <dbReference type="SAM" id="Phobius"/>
    </source>
</evidence>
<dbReference type="RefSeq" id="WP_137012347.1">
    <property type="nucleotide sequence ID" value="NZ_SZPX01000002.1"/>
</dbReference>
<evidence type="ECO:0000256" key="4">
    <source>
        <dbReference type="ARBA" id="ARBA00022748"/>
    </source>
</evidence>
<dbReference type="InterPro" id="IPR028250">
    <property type="entry name" value="DsbDN"/>
</dbReference>
<keyword evidence="5 7" id="KW-1133">Transmembrane helix</keyword>
<dbReference type="InterPro" id="IPR036929">
    <property type="entry name" value="DsbDN_sf"/>
</dbReference>
<dbReference type="InterPro" id="IPR003834">
    <property type="entry name" value="Cyt_c_assmbl_TM_dom"/>
</dbReference>
<dbReference type="GO" id="GO:0047134">
    <property type="term" value="F:protein-disulfide reductase [NAD(P)H] activity"/>
    <property type="evidence" value="ECO:0007669"/>
    <property type="project" value="UniProtKB-EC"/>
</dbReference>
<keyword evidence="6 7" id="KW-0472">Membrane</keyword>
<dbReference type="EC" id="1.8.1.8" evidence="10"/>
<feature type="transmembrane region" description="Helical" evidence="7">
    <location>
        <begin position="184"/>
        <end position="216"/>
    </location>
</feature>
<dbReference type="SUPFAM" id="SSF52833">
    <property type="entry name" value="Thioredoxin-like"/>
    <property type="match status" value="1"/>
</dbReference>
<keyword evidence="2" id="KW-1003">Cell membrane</keyword>
<dbReference type="OrthoDB" id="9811036at2"/>
<evidence type="ECO:0000256" key="5">
    <source>
        <dbReference type="ARBA" id="ARBA00022989"/>
    </source>
</evidence>
<feature type="transmembrane region" description="Helical" evidence="7">
    <location>
        <begin position="264"/>
        <end position="286"/>
    </location>
</feature>
<comment type="subcellular location">
    <subcellularLocation>
        <location evidence="1">Cell membrane</location>
        <topology evidence="1">Multi-pass membrane protein</topology>
    </subcellularLocation>
</comment>
<dbReference type="GO" id="GO:0045454">
    <property type="term" value="P:cell redox homeostasis"/>
    <property type="evidence" value="ECO:0007669"/>
    <property type="project" value="TreeGrafter"/>
</dbReference>
<evidence type="ECO:0000256" key="1">
    <source>
        <dbReference type="ARBA" id="ARBA00004651"/>
    </source>
</evidence>
<feature type="signal peptide" evidence="8">
    <location>
        <begin position="1"/>
        <end position="22"/>
    </location>
</feature>
<dbReference type="PROSITE" id="PS51352">
    <property type="entry name" value="THIOREDOXIN_2"/>
    <property type="match status" value="1"/>
</dbReference>
<keyword evidence="3 7" id="KW-0812">Transmembrane</keyword>
<dbReference type="Gene3D" id="2.60.40.1250">
    <property type="entry name" value="Thiol:disulfide interchange protein DsbD, N-terminal domain"/>
    <property type="match status" value="1"/>
</dbReference>
<dbReference type="Gene3D" id="3.40.30.10">
    <property type="entry name" value="Glutaredoxin"/>
    <property type="match status" value="1"/>
</dbReference>
<dbReference type="InterPro" id="IPR012336">
    <property type="entry name" value="Thioredoxin-like_fold"/>
</dbReference>